<organism evidence="1 2">
    <name type="scientific">Dactylosporangium sucinum</name>
    <dbReference type="NCBI Taxonomy" id="1424081"/>
    <lineage>
        <taxon>Bacteria</taxon>
        <taxon>Bacillati</taxon>
        <taxon>Actinomycetota</taxon>
        <taxon>Actinomycetes</taxon>
        <taxon>Micromonosporales</taxon>
        <taxon>Micromonosporaceae</taxon>
        <taxon>Dactylosporangium</taxon>
    </lineage>
</organism>
<dbReference type="RefSeq" id="WP_190253601.1">
    <property type="nucleotide sequence ID" value="NZ_BMPI01000035.1"/>
</dbReference>
<protein>
    <submittedName>
        <fullName evidence="1">Uncharacterized protein</fullName>
    </submittedName>
</protein>
<evidence type="ECO:0000313" key="2">
    <source>
        <dbReference type="Proteomes" id="UP000642070"/>
    </source>
</evidence>
<reference evidence="1" key="2">
    <citation type="submission" date="2020-09" db="EMBL/GenBank/DDBJ databases">
        <authorList>
            <person name="Sun Q."/>
            <person name="Ohkuma M."/>
        </authorList>
    </citation>
    <scope>NUCLEOTIDE SEQUENCE</scope>
    <source>
        <strain evidence="1">JCM 19831</strain>
    </source>
</reference>
<dbReference type="Proteomes" id="UP000642070">
    <property type="component" value="Unassembled WGS sequence"/>
</dbReference>
<dbReference type="EMBL" id="BMPI01000035">
    <property type="protein sequence ID" value="GGM52734.1"/>
    <property type="molecule type" value="Genomic_DNA"/>
</dbReference>
<sequence>MSDVEFPAEVQAAAVEAAVQALAPYATDPHGDVLLNADRAAAKAVMAALPVLAAELRFARQLSAEVDADAHRHRAILRRLMAAHGLEDPTWAGLSEREKAVLRAADEQMLAGSPRRLPTGMDTA</sequence>
<gene>
    <name evidence="1" type="ORF">GCM10007977_062880</name>
</gene>
<reference evidence="1" key="1">
    <citation type="journal article" date="2014" name="Int. J. Syst. Evol. Microbiol.">
        <title>Complete genome sequence of Corynebacterium casei LMG S-19264T (=DSM 44701T), isolated from a smear-ripened cheese.</title>
        <authorList>
            <consortium name="US DOE Joint Genome Institute (JGI-PGF)"/>
            <person name="Walter F."/>
            <person name="Albersmeier A."/>
            <person name="Kalinowski J."/>
            <person name="Ruckert C."/>
        </authorList>
    </citation>
    <scope>NUCLEOTIDE SEQUENCE</scope>
    <source>
        <strain evidence="1">JCM 19831</strain>
    </source>
</reference>
<proteinExistence type="predicted"/>
<evidence type="ECO:0000313" key="1">
    <source>
        <dbReference type="EMBL" id="GGM52734.1"/>
    </source>
</evidence>
<name>A0A917U2I8_9ACTN</name>
<comment type="caution">
    <text evidence="1">The sequence shown here is derived from an EMBL/GenBank/DDBJ whole genome shotgun (WGS) entry which is preliminary data.</text>
</comment>
<keyword evidence="2" id="KW-1185">Reference proteome</keyword>
<dbReference type="AlphaFoldDB" id="A0A917U2I8"/>
<accession>A0A917U2I8</accession>